<dbReference type="PANTHER" id="PTHR45713:SF6">
    <property type="entry name" value="F5_8 TYPE C DOMAIN-CONTAINING PROTEIN"/>
    <property type="match status" value="1"/>
</dbReference>
<reference evidence="9" key="1">
    <citation type="submission" date="2021-03" db="EMBL/GenBank/DDBJ databases">
        <authorList>
            <person name="Bekaert M."/>
        </authorList>
    </citation>
    <scope>NUCLEOTIDE SEQUENCE</scope>
</reference>
<comment type="caution">
    <text evidence="9">The sequence shown here is derived from an EMBL/GenBank/DDBJ whole genome shotgun (WGS) entry which is preliminary data.</text>
</comment>
<keyword evidence="5" id="KW-0430">Lectin</keyword>
<keyword evidence="7" id="KW-1015">Disulfide bond</keyword>
<dbReference type="GO" id="GO:0010185">
    <property type="term" value="P:regulation of cellular defense response"/>
    <property type="evidence" value="ECO:0007669"/>
    <property type="project" value="UniProtKB-ARBA"/>
</dbReference>
<evidence type="ECO:0000256" key="6">
    <source>
        <dbReference type="ARBA" id="ARBA00022837"/>
    </source>
</evidence>
<dbReference type="InterPro" id="IPR006585">
    <property type="entry name" value="FTP1"/>
</dbReference>
<keyword evidence="4" id="KW-0479">Metal-binding</keyword>
<dbReference type="SUPFAM" id="SSF49785">
    <property type="entry name" value="Galactose-binding domain-like"/>
    <property type="match status" value="2"/>
</dbReference>
<evidence type="ECO:0000256" key="4">
    <source>
        <dbReference type="ARBA" id="ARBA00022723"/>
    </source>
</evidence>
<comment type="function">
    <text evidence="1">Acts as a defensive agent. Recognizes blood group fucosylated oligosaccharides including A, B, H and Lewis B-type antigens. Does not recognize Lewis A antigen and has low affinity for monovalent haptens.</text>
</comment>
<dbReference type="Gene3D" id="2.60.120.260">
    <property type="entry name" value="Galactose-binding domain-like"/>
    <property type="match status" value="3"/>
</dbReference>
<keyword evidence="6" id="KW-0106">Calcium</keyword>
<accession>A0A8S3Q1L0</accession>
<dbReference type="InterPro" id="IPR008979">
    <property type="entry name" value="Galactose-bd-like_sf"/>
</dbReference>
<evidence type="ECO:0000259" key="8">
    <source>
        <dbReference type="SMART" id="SM00607"/>
    </source>
</evidence>
<comment type="similarity">
    <text evidence="2">Belongs to the fucolectin family.</text>
</comment>
<organism evidence="9 10">
    <name type="scientific">Mytilus edulis</name>
    <name type="common">Blue mussel</name>
    <dbReference type="NCBI Taxonomy" id="6550"/>
    <lineage>
        <taxon>Eukaryota</taxon>
        <taxon>Metazoa</taxon>
        <taxon>Spiralia</taxon>
        <taxon>Lophotrochozoa</taxon>
        <taxon>Mollusca</taxon>
        <taxon>Bivalvia</taxon>
        <taxon>Autobranchia</taxon>
        <taxon>Pteriomorphia</taxon>
        <taxon>Mytilida</taxon>
        <taxon>Mytiloidea</taxon>
        <taxon>Mytilidae</taxon>
        <taxon>Mytilinae</taxon>
        <taxon>Mytilus</taxon>
    </lineage>
</organism>
<evidence type="ECO:0000256" key="5">
    <source>
        <dbReference type="ARBA" id="ARBA00022734"/>
    </source>
</evidence>
<dbReference type="AlphaFoldDB" id="A0A8S3Q1L0"/>
<evidence type="ECO:0000256" key="7">
    <source>
        <dbReference type="ARBA" id="ARBA00023157"/>
    </source>
</evidence>
<dbReference type="InterPro" id="IPR051941">
    <property type="entry name" value="BG_Antigen-Binding_Lectin"/>
</dbReference>
<evidence type="ECO:0000256" key="2">
    <source>
        <dbReference type="ARBA" id="ARBA00010147"/>
    </source>
</evidence>
<dbReference type="GO" id="GO:0001868">
    <property type="term" value="P:regulation of complement activation, lectin pathway"/>
    <property type="evidence" value="ECO:0007669"/>
    <property type="project" value="UniProtKB-ARBA"/>
</dbReference>
<dbReference type="Pfam" id="PF00024">
    <property type="entry name" value="PAN_1"/>
    <property type="match status" value="1"/>
</dbReference>
<protein>
    <recommendedName>
        <fullName evidence="8">Fucolectin tachylectin-4 pentraxin-1 domain-containing protein</fullName>
    </recommendedName>
</protein>
<keyword evidence="10" id="KW-1185">Reference proteome</keyword>
<dbReference type="Pfam" id="PF22633">
    <property type="entry name" value="F5_F8_type_C_2"/>
    <property type="match status" value="2"/>
</dbReference>
<dbReference type="PANTHER" id="PTHR45713">
    <property type="entry name" value="FTP DOMAIN-CONTAINING PROTEIN"/>
    <property type="match status" value="1"/>
</dbReference>
<dbReference type="InterPro" id="IPR003609">
    <property type="entry name" value="Pan_app"/>
</dbReference>
<name>A0A8S3Q1L0_MYTED</name>
<comment type="subunit">
    <text evidence="3">Homotrimer.</text>
</comment>
<dbReference type="SMART" id="SM00607">
    <property type="entry name" value="FTP"/>
    <property type="match status" value="1"/>
</dbReference>
<dbReference type="GO" id="GO:0042806">
    <property type="term" value="F:fucose binding"/>
    <property type="evidence" value="ECO:0007669"/>
    <property type="project" value="UniProtKB-ARBA"/>
</dbReference>
<sequence length="426" mass="47937">MSSMYLPVEGYHCCNSELAVDGKTSGWVGHDFLFAHTLNNDHQQPWWAVDLQNVYDINVIHIHGRTDPNHLVNFDVEVINCPPNTRGRFIRIKRRDTETLVICEIEIYGNPINSLLQSGLSSTNTAYACGKIGYGCKGPVIETSVMQNDIQCTRKCITNTSCTAAEYDKKTNVSFCDINIASKKPTKMSSIYDPKIGEGIDYLCCKPSYAIDRVMPNSKRRVGEDFLCAHTNNINNQQQWWTVDLQKVYDINVINIYGRTDCCPEHLTNLDVEVIMPSCACNKWNNLDEGDVFLCPYQNKSSHRNTITCHPNTRGRFVRIKRKDTKELVLCEVEVYGNPVNSFIESELSITAYACGHIGYGYVGPVIGTSVAGSHIHCTIMCFTNTACSAVEYEKNTHTCTLKGECTNGTQSFLFQDNNKDVFFIQ</sequence>
<dbReference type="EMBL" id="CAJPWZ010000192">
    <property type="protein sequence ID" value="CAG2187976.1"/>
    <property type="molecule type" value="Genomic_DNA"/>
</dbReference>
<evidence type="ECO:0000256" key="1">
    <source>
        <dbReference type="ARBA" id="ARBA00002219"/>
    </source>
</evidence>
<dbReference type="OrthoDB" id="6159618at2759"/>
<evidence type="ECO:0000313" key="10">
    <source>
        <dbReference type="Proteomes" id="UP000683360"/>
    </source>
</evidence>
<gene>
    <name evidence="9" type="ORF">MEDL_3418</name>
</gene>
<proteinExistence type="inferred from homology"/>
<dbReference type="GO" id="GO:0046872">
    <property type="term" value="F:metal ion binding"/>
    <property type="evidence" value="ECO:0007669"/>
    <property type="project" value="UniProtKB-KW"/>
</dbReference>
<feature type="domain" description="Fucolectin tachylectin-4 pentraxin-1" evidence="8">
    <location>
        <begin position="177"/>
        <end position="341"/>
    </location>
</feature>
<evidence type="ECO:0000256" key="3">
    <source>
        <dbReference type="ARBA" id="ARBA00011233"/>
    </source>
</evidence>
<dbReference type="Proteomes" id="UP000683360">
    <property type="component" value="Unassembled WGS sequence"/>
</dbReference>
<evidence type="ECO:0000313" key="9">
    <source>
        <dbReference type="EMBL" id="CAG2187976.1"/>
    </source>
</evidence>